<name>C6H1S1_AJECH</name>
<evidence type="ECO:0000313" key="2">
    <source>
        <dbReference type="EMBL" id="EER45074.1"/>
    </source>
</evidence>
<organism evidence="2 3">
    <name type="scientific">Ajellomyces capsulatus (strain H143)</name>
    <name type="common">Darling's disease fungus</name>
    <name type="synonym">Histoplasma capsulatum</name>
    <dbReference type="NCBI Taxonomy" id="544712"/>
    <lineage>
        <taxon>Eukaryota</taxon>
        <taxon>Fungi</taxon>
        <taxon>Dikarya</taxon>
        <taxon>Ascomycota</taxon>
        <taxon>Pezizomycotina</taxon>
        <taxon>Eurotiomycetes</taxon>
        <taxon>Eurotiomycetidae</taxon>
        <taxon>Onygenales</taxon>
        <taxon>Ajellomycetaceae</taxon>
        <taxon>Histoplasma</taxon>
    </lineage>
</organism>
<gene>
    <name evidence="2" type="ORF">HCDG_00653</name>
</gene>
<accession>C6H1S1</accession>
<feature type="region of interest" description="Disordered" evidence="1">
    <location>
        <begin position="1"/>
        <end position="29"/>
    </location>
</feature>
<evidence type="ECO:0000313" key="3">
    <source>
        <dbReference type="Proteomes" id="UP000002624"/>
    </source>
</evidence>
<sequence length="358" mass="38840">MAGVSEDMDHRGTGGRVNTGREAGLPDLAGEWTSISSSIETFSRTGSADGGLCLGKVWASDSPFPDDPKSCYFDEIPVLIADWVEPVSTMIPGFLEENARLQPAKPTDQESIGHSPFLACTSFSTQRPGPFVHKDKLPESCRSCEVRGSAVPSAATSSGISTCARQAQKWAVSTGHSLPDSNKSFVGPSDQMLQHTRWERQLPQHEAYCPARKGRFQPALCGAGGKLADDTPNISYHEAKLVLSSVMLFLANHVDTDHARLPRQYDNPDCASLRGCAPKSTLHKAATQEEPACINISKISRFNFCTKNSLQETRHFVIPIIARPGETSTPHDAMLALNYLDIQAEKPNGRGIAVHLDQ</sequence>
<dbReference type="VEuPathDB" id="FungiDB:HCDG_00653"/>
<dbReference type="HOGENOM" id="CLU_773774_0_0_1"/>
<proteinExistence type="predicted"/>
<dbReference type="EMBL" id="GG692419">
    <property type="protein sequence ID" value="EER45074.1"/>
    <property type="molecule type" value="Genomic_DNA"/>
</dbReference>
<dbReference type="OrthoDB" id="4188869at2759"/>
<evidence type="ECO:0000256" key="1">
    <source>
        <dbReference type="SAM" id="MobiDB-lite"/>
    </source>
</evidence>
<protein>
    <submittedName>
        <fullName evidence="2">Uncharacterized protein</fullName>
    </submittedName>
</protein>
<dbReference type="AlphaFoldDB" id="C6H1S1"/>
<reference evidence="3" key="1">
    <citation type="submission" date="2009-05" db="EMBL/GenBank/DDBJ databases">
        <title>The genome sequence of Ajellomyces capsulatus strain H143.</title>
        <authorList>
            <person name="Champion M."/>
            <person name="Cuomo C.A."/>
            <person name="Ma L.-J."/>
            <person name="Henn M.R."/>
            <person name="Sil A."/>
            <person name="Goldman B."/>
            <person name="Young S.K."/>
            <person name="Kodira C.D."/>
            <person name="Zeng Q."/>
            <person name="Koehrsen M."/>
            <person name="Alvarado L."/>
            <person name="Berlin A.M."/>
            <person name="Borenstein D."/>
            <person name="Chen Z."/>
            <person name="Engels R."/>
            <person name="Freedman E."/>
            <person name="Gellesch M."/>
            <person name="Goldberg J."/>
            <person name="Griggs A."/>
            <person name="Gujja S."/>
            <person name="Heiman D.I."/>
            <person name="Hepburn T.A."/>
            <person name="Howarth C."/>
            <person name="Jen D."/>
            <person name="Larson L."/>
            <person name="Lewis B."/>
            <person name="Mehta T."/>
            <person name="Park D."/>
            <person name="Pearson M."/>
            <person name="Roberts A."/>
            <person name="Saif S."/>
            <person name="Shea T.D."/>
            <person name="Shenoy N."/>
            <person name="Sisk P."/>
            <person name="Stolte C."/>
            <person name="Sykes S."/>
            <person name="Walk T."/>
            <person name="White J."/>
            <person name="Yandava C."/>
            <person name="Klein B."/>
            <person name="McEwen J.G."/>
            <person name="Puccia R."/>
            <person name="Goldman G.H."/>
            <person name="Felipe M.S."/>
            <person name="Nino-Vega G."/>
            <person name="San-Blas G."/>
            <person name="Taylor J.W."/>
            <person name="Mendoza L."/>
            <person name="Galagan J.E."/>
            <person name="Nusbaum C."/>
            <person name="Birren B.W."/>
        </authorList>
    </citation>
    <scope>NUCLEOTIDE SEQUENCE [LARGE SCALE GENOMIC DNA]</scope>
    <source>
        <strain evidence="3">H143</strain>
    </source>
</reference>
<dbReference type="Proteomes" id="UP000002624">
    <property type="component" value="Unassembled WGS sequence"/>
</dbReference>